<dbReference type="OrthoDB" id="9795390at2"/>
<evidence type="ECO:0000256" key="2">
    <source>
        <dbReference type="SAM" id="Phobius"/>
    </source>
</evidence>
<keyword evidence="4" id="KW-0808">Transferase</keyword>
<accession>A0A4R9IEG8</accession>
<reference evidence="4" key="1">
    <citation type="journal article" date="2019" name="PLoS Negl. Trop. Dis.">
        <title>Revisiting the worldwide diversity of Leptospira species in the environment.</title>
        <authorList>
            <person name="Vincent A.T."/>
            <person name="Schiettekatte O."/>
            <person name="Bourhy P."/>
            <person name="Veyrier F.J."/>
            <person name="Picardeau M."/>
        </authorList>
    </citation>
    <scope>NUCLEOTIDE SEQUENCE [LARGE SCALE GENOMIC DNA]</scope>
    <source>
        <strain evidence="4">201800287</strain>
    </source>
</reference>
<gene>
    <name evidence="4" type="ORF">EHQ24_03285</name>
</gene>
<evidence type="ECO:0000259" key="3">
    <source>
        <dbReference type="Pfam" id="PF03109"/>
    </source>
</evidence>
<dbReference type="Pfam" id="PF03109">
    <property type="entry name" value="ABC1"/>
    <property type="match status" value="1"/>
</dbReference>
<dbReference type="InterPro" id="IPR050154">
    <property type="entry name" value="UbiB_kinase"/>
</dbReference>
<keyword evidence="2" id="KW-0812">Transmembrane</keyword>
<keyword evidence="2" id="KW-1133">Transmembrane helix</keyword>
<name>A0A4R9IEG8_9LEPT</name>
<dbReference type="GO" id="GO:0016301">
    <property type="term" value="F:kinase activity"/>
    <property type="evidence" value="ECO:0007669"/>
    <property type="project" value="UniProtKB-KW"/>
</dbReference>
<evidence type="ECO:0000256" key="1">
    <source>
        <dbReference type="ARBA" id="ARBA00009670"/>
    </source>
</evidence>
<sequence length="544" mass="64101">MNSKKNRSISIYSFVLRTWFEYLVLTKIKKKLRSKTNYESLRIQFLKRKGQETKNLFFQLGGVYIKIGQFVSNLFHILPEEFLWELQDLQDKIPPRDFADIDKRWILDYKKSMSEIFTDLDRISYASASTAQVHIGFYNGKKVAIKTLYPGIEEDAIRDLKTLSRVLWLIDQFVFKISAKEVSEQLTIMIRSELDLRSELKNLKYTKQLFALEKDFFFPNPIEELCNKHTLVTEFVEGKKIYELNLSESHTKKNPHLEKLIRAYILMIFDYRFFHADPHPGNLIFMETGELCFIDFGAVQSISEEETRILERILIGAMRKDYHSITESLFDLGAVTDSLSKEELIQIVKYSLEKLNRILDSTDHFRNIGFDTLRPTEDLRFLKEIQVSLKRLLSSLKLPPNFLSLHRVLALLLGNFSYLDPTRSMIDYAEKPFSQIVLKGSSLKKLWKDEGEEFITSLFSLPKEFNEFLYKWNRGEFQAPDATKKEELRLKEIFTFGALGSIFFFFGMYYSEKFWKEPSILFYILSGLSFWSLAKSSLQYWKQK</sequence>
<dbReference type="PANTHER" id="PTHR10566:SF113">
    <property type="entry name" value="PROTEIN ACTIVITY OF BC1 COMPLEX KINASE 7, CHLOROPLASTIC"/>
    <property type="match status" value="1"/>
</dbReference>
<keyword evidence="2" id="KW-0472">Membrane</keyword>
<evidence type="ECO:0000313" key="5">
    <source>
        <dbReference type="Proteomes" id="UP000298009"/>
    </source>
</evidence>
<comment type="caution">
    <text evidence="4">The sequence shown here is derived from an EMBL/GenBank/DDBJ whole genome shotgun (WGS) entry which is preliminary data.</text>
</comment>
<evidence type="ECO:0000313" key="4">
    <source>
        <dbReference type="EMBL" id="TGK86646.1"/>
    </source>
</evidence>
<keyword evidence="4" id="KW-0418">Kinase</keyword>
<dbReference type="RefSeq" id="WP_135600279.1">
    <property type="nucleotide sequence ID" value="NZ_RQFK01000011.1"/>
</dbReference>
<feature type="transmembrane region" description="Helical" evidence="2">
    <location>
        <begin position="522"/>
        <end position="541"/>
    </location>
</feature>
<dbReference type="AlphaFoldDB" id="A0A4R9IEG8"/>
<feature type="domain" description="ABC1 atypical kinase-like" evidence="3">
    <location>
        <begin position="89"/>
        <end position="328"/>
    </location>
</feature>
<dbReference type="EMBL" id="RQFK01000011">
    <property type="protein sequence ID" value="TGK86646.1"/>
    <property type="molecule type" value="Genomic_DNA"/>
</dbReference>
<feature type="transmembrane region" description="Helical" evidence="2">
    <location>
        <begin position="493"/>
        <end position="510"/>
    </location>
</feature>
<dbReference type="InterPro" id="IPR004147">
    <property type="entry name" value="ABC1_dom"/>
</dbReference>
<dbReference type="SUPFAM" id="SSF56112">
    <property type="entry name" value="Protein kinase-like (PK-like)"/>
    <property type="match status" value="1"/>
</dbReference>
<proteinExistence type="inferred from homology"/>
<organism evidence="4 5">
    <name type="scientific">Leptospira noumeaensis</name>
    <dbReference type="NCBI Taxonomy" id="2484964"/>
    <lineage>
        <taxon>Bacteria</taxon>
        <taxon>Pseudomonadati</taxon>
        <taxon>Spirochaetota</taxon>
        <taxon>Spirochaetia</taxon>
        <taxon>Leptospirales</taxon>
        <taxon>Leptospiraceae</taxon>
        <taxon>Leptospira</taxon>
    </lineage>
</organism>
<dbReference type="InterPro" id="IPR011009">
    <property type="entry name" value="Kinase-like_dom_sf"/>
</dbReference>
<dbReference type="PANTHER" id="PTHR10566">
    <property type="entry name" value="CHAPERONE-ACTIVITY OF BC1 COMPLEX CABC1 -RELATED"/>
    <property type="match status" value="1"/>
</dbReference>
<comment type="similarity">
    <text evidence="1">Belongs to the protein kinase superfamily. ADCK protein kinase family.</text>
</comment>
<protein>
    <submittedName>
        <fullName evidence="4">AarF/ABC1/UbiB kinase family protein</fullName>
    </submittedName>
</protein>
<dbReference type="Proteomes" id="UP000298009">
    <property type="component" value="Unassembled WGS sequence"/>
</dbReference>
<dbReference type="CDD" id="cd05121">
    <property type="entry name" value="ABC1_ADCK3-like"/>
    <property type="match status" value="1"/>
</dbReference>
<keyword evidence="5" id="KW-1185">Reference proteome</keyword>